<gene>
    <name evidence="2" type="ORF">DFH07DRAFT_858849</name>
</gene>
<proteinExistence type="predicted"/>
<dbReference type="Pfam" id="PF12770">
    <property type="entry name" value="CHAT"/>
    <property type="match status" value="1"/>
</dbReference>
<organism evidence="2 3">
    <name type="scientific">Mycena maculata</name>
    <dbReference type="NCBI Taxonomy" id="230809"/>
    <lineage>
        <taxon>Eukaryota</taxon>
        <taxon>Fungi</taxon>
        <taxon>Dikarya</taxon>
        <taxon>Basidiomycota</taxon>
        <taxon>Agaricomycotina</taxon>
        <taxon>Agaricomycetes</taxon>
        <taxon>Agaricomycetidae</taxon>
        <taxon>Agaricales</taxon>
        <taxon>Marasmiineae</taxon>
        <taxon>Mycenaceae</taxon>
        <taxon>Mycena</taxon>
    </lineage>
</organism>
<name>A0AAD7HH06_9AGAR</name>
<evidence type="ECO:0000313" key="2">
    <source>
        <dbReference type="EMBL" id="KAJ7720118.1"/>
    </source>
</evidence>
<sequence length="236" mass="25570">MPFSMYSATNKVPSNSYWIIVVSEPEENLSPLGSLVTKKEAQSKKPSNTQPKVGVVGVTHTGLHGANSLKGVQEEVEKICSVIKDPNLECLTGEQATVHLACHGVQDLVEPTKSRLLLYDGVLELETILRMPLSNAEVVFLAACQTAMGDADLLNKSFHLGGGFIAAGFRGAIGTLWSMNDEDGPLVAESVYSHLFRDGRQPQASDAAEALQLAVNKLKAQKVPYERWIPFIHMGI</sequence>
<reference evidence="2" key="1">
    <citation type="submission" date="2023-03" db="EMBL/GenBank/DDBJ databases">
        <title>Massive genome expansion in bonnet fungi (Mycena s.s.) driven by repeated elements and novel gene families across ecological guilds.</title>
        <authorList>
            <consortium name="Lawrence Berkeley National Laboratory"/>
            <person name="Harder C.B."/>
            <person name="Miyauchi S."/>
            <person name="Viragh M."/>
            <person name="Kuo A."/>
            <person name="Thoen E."/>
            <person name="Andreopoulos B."/>
            <person name="Lu D."/>
            <person name="Skrede I."/>
            <person name="Drula E."/>
            <person name="Henrissat B."/>
            <person name="Morin E."/>
            <person name="Kohler A."/>
            <person name="Barry K."/>
            <person name="LaButti K."/>
            <person name="Morin E."/>
            <person name="Salamov A."/>
            <person name="Lipzen A."/>
            <person name="Mereny Z."/>
            <person name="Hegedus B."/>
            <person name="Baldrian P."/>
            <person name="Stursova M."/>
            <person name="Weitz H."/>
            <person name="Taylor A."/>
            <person name="Grigoriev I.V."/>
            <person name="Nagy L.G."/>
            <person name="Martin F."/>
            <person name="Kauserud H."/>
        </authorList>
    </citation>
    <scope>NUCLEOTIDE SEQUENCE</scope>
    <source>
        <strain evidence="2">CBHHK188m</strain>
    </source>
</reference>
<keyword evidence="3" id="KW-1185">Reference proteome</keyword>
<accession>A0AAD7HH06</accession>
<evidence type="ECO:0000259" key="1">
    <source>
        <dbReference type="Pfam" id="PF12770"/>
    </source>
</evidence>
<protein>
    <submittedName>
        <fullName evidence="2">CHAT domain-containing protein</fullName>
    </submittedName>
</protein>
<dbReference type="Proteomes" id="UP001215280">
    <property type="component" value="Unassembled WGS sequence"/>
</dbReference>
<dbReference type="InterPro" id="IPR024983">
    <property type="entry name" value="CHAT_dom"/>
</dbReference>
<dbReference type="EMBL" id="JARJLG010000283">
    <property type="protein sequence ID" value="KAJ7720118.1"/>
    <property type="molecule type" value="Genomic_DNA"/>
</dbReference>
<evidence type="ECO:0000313" key="3">
    <source>
        <dbReference type="Proteomes" id="UP001215280"/>
    </source>
</evidence>
<comment type="caution">
    <text evidence="2">The sequence shown here is derived from an EMBL/GenBank/DDBJ whole genome shotgun (WGS) entry which is preliminary data.</text>
</comment>
<dbReference type="AlphaFoldDB" id="A0AAD7HH06"/>
<feature type="domain" description="CHAT" evidence="1">
    <location>
        <begin position="90"/>
        <end position="235"/>
    </location>
</feature>